<feature type="domain" description="NB-ARC" evidence="7">
    <location>
        <begin position="167"/>
        <end position="327"/>
    </location>
</feature>
<keyword evidence="2" id="KW-0433">Leucine-rich repeat</keyword>
<dbReference type="SUPFAM" id="SSF52540">
    <property type="entry name" value="P-loop containing nucleoside triphosphate hydrolases"/>
    <property type="match status" value="1"/>
</dbReference>
<dbReference type="Pfam" id="PF00931">
    <property type="entry name" value="NB-ARC"/>
    <property type="match status" value="1"/>
</dbReference>
<keyword evidence="4" id="KW-0547">Nucleotide-binding</keyword>
<keyword evidence="3" id="KW-0677">Repeat</keyword>
<evidence type="ECO:0000313" key="9">
    <source>
        <dbReference type="EMBL" id="KAJ6838663.1"/>
    </source>
</evidence>
<dbReference type="Gene3D" id="3.40.50.300">
    <property type="entry name" value="P-loop containing nucleotide triphosphate hydrolases"/>
    <property type="match status" value="1"/>
</dbReference>
<evidence type="ECO:0000256" key="2">
    <source>
        <dbReference type="ARBA" id="ARBA00022614"/>
    </source>
</evidence>
<dbReference type="Pfam" id="PF18052">
    <property type="entry name" value="Rx_N"/>
    <property type="match status" value="1"/>
</dbReference>
<dbReference type="EMBL" id="JANAVB010010600">
    <property type="protein sequence ID" value="KAJ6838663.1"/>
    <property type="molecule type" value="Genomic_DNA"/>
</dbReference>
<dbReference type="Proteomes" id="UP001140949">
    <property type="component" value="Unassembled WGS sequence"/>
</dbReference>
<dbReference type="InterPro" id="IPR042197">
    <property type="entry name" value="Apaf_helical"/>
</dbReference>
<comment type="caution">
    <text evidence="9">The sequence shown here is derived from an EMBL/GenBank/DDBJ whole genome shotgun (WGS) entry which is preliminary data.</text>
</comment>
<dbReference type="PRINTS" id="PR00364">
    <property type="entry name" value="DISEASERSIST"/>
</dbReference>
<sequence>MNAVRPYFGGDITEDELQHLQDTILPNIRAALRLAEGKDVDDLKPWLMKLKKAAYEAEDVLDMYEYQRLKDQVSSAPKFIKTLKKKAKAAAATFFFKTELKKSIEKLTKIADEKNQIAPNIPHFPNQYPMNQQQPPSVSSPSSPVFGRDIQRDSIINKLISAANEPSTSSGSCIPVLAIYGIGGAGKTTLAQSINKDPRVVKHFDTKMWVHLSRIFDAHAITKKIIESINQGECPRVDNFDVLQSKLKDMLKCKKFLLVLDDVWCLDKEQWDQMLIPFNEVGEMGSRILITCRAEEVTSKLGVDHSFPLAELEDGDFWSIFKHYAFGDAKEAITDPQLSELASEIVKKLSKSPLAARMVGSSLRGKEVGYWKQTLKRGDMLKDTLGALYWSFEQLPRAFKDVLLSAVCILKVIVSRI</sequence>
<dbReference type="PANTHER" id="PTHR36766">
    <property type="entry name" value="PLANT BROAD-SPECTRUM MILDEW RESISTANCE PROTEIN RPW8"/>
    <property type="match status" value="1"/>
</dbReference>
<keyword evidence="6" id="KW-0067">ATP-binding</keyword>
<dbReference type="GO" id="GO:0006952">
    <property type="term" value="P:defense response"/>
    <property type="evidence" value="ECO:0007669"/>
    <property type="project" value="UniProtKB-KW"/>
</dbReference>
<dbReference type="Gene3D" id="1.10.8.430">
    <property type="entry name" value="Helical domain of apoptotic protease-activating factors"/>
    <property type="match status" value="1"/>
</dbReference>
<protein>
    <submittedName>
        <fullName evidence="9">Disease resistance protein RGA1 isoform X1</fullName>
    </submittedName>
</protein>
<evidence type="ECO:0000259" key="8">
    <source>
        <dbReference type="Pfam" id="PF18052"/>
    </source>
</evidence>
<reference evidence="9" key="2">
    <citation type="submission" date="2023-04" db="EMBL/GenBank/DDBJ databases">
        <authorList>
            <person name="Bruccoleri R.E."/>
            <person name="Oakeley E.J."/>
            <person name="Faust A.-M."/>
            <person name="Dessus-Babus S."/>
            <person name="Altorfer M."/>
            <person name="Burckhardt D."/>
            <person name="Oertli M."/>
            <person name="Naumann U."/>
            <person name="Petersen F."/>
            <person name="Wong J."/>
        </authorList>
    </citation>
    <scope>NUCLEOTIDE SEQUENCE</scope>
    <source>
        <strain evidence="9">GSM-AAB239-AS_SAM_17_03QT</strain>
        <tissue evidence="9">Leaf</tissue>
    </source>
</reference>
<organism evidence="9 10">
    <name type="scientific">Iris pallida</name>
    <name type="common">Sweet iris</name>
    <dbReference type="NCBI Taxonomy" id="29817"/>
    <lineage>
        <taxon>Eukaryota</taxon>
        <taxon>Viridiplantae</taxon>
        <taxon>Streptophyta</taxon>
        <taxon>Embryophyta</taxon>
        <taxon>Tracheophyta</taxon>
        <taxon>Spermatophyta</taxon>
        <taxon>Magnoliopsida</taxon>
        <taxon>Liliopsida</taxon>
        <taxon>Asparagales</taxon>
        <taxon>Iridaceae</taxon>
        <taxon>Iridoideae</taxon>
        <taxon>Irideae</taxon>
        <taxon>Iris</taxon>
    </lineage>
</organism>
<evidence type="ECO:0000256" key="6">
    <source>
        <dbReference type="ARBA" id="ARBA00022840"/>
    </source>
</evidence>
<accession>A0AAX6HCR9</accession>
<dbReference type="GO" id="GO:0043531">
    <property type="term" value="F:ADP binding"/>
    <property type="evidence" value="ECO:0007669"/>
    <property type="project" value="InterPro"/>
</dbReference>
<evidence type="ECO:0000256" key="5">
    <source>
        <dbReference type="ARBA" id="ARBA00022821"/>
    </source>
</evidence>
<dbReference type="InterPro" id="IPR041118">
    <property type="entry name" value="Rx_N"/>
</dbReference>
<reference evidence="9" key="1">
    <citation type="journal article" date="2023" name="GigaByte">
        <title>Genome assembly of the bearded iris, Iris pallida Lam.</title>
        <authorList>
            <person name="Bruccoleri R.E."/>
            <person name="Oakeley E.J."/>
            <person name="Faust A.M.E."/>
            <person name="Altorfer M."/>
            <person name="Dessus-Babus S."/>
            <person name="Burckhardt D."/>
            <person name="Oertli M."/>
            <person name="Naumann U."/>
            <person name="Petersen F."/>
            <person name="Wong J."/>
        </authorList>
    </citation>
    <scope>NUCLEOTIDE SEQUENCE</scope>
    <source>
        <strain evidence="9">GSM-AAB239-AS_SAM_17_03QT</strain>
    </source>
</reference>
<proteinExistence type="inferred from homology"/>
<dbReference type="GO" id="GO:0005524">
    <property type="term" value="F:ATP binding"/>
    <property type="evidence" value="ECO:0007669"/>
    <property type="project" value="UniProtKB-KW"/>
</dbReference>
<evidence type="ECO:0000256" key="1">
    <source>
        <dbReference type="ARBA" id="ARBA00008894"/>
    </source>
</evidence>
<dbReference type="InterPro" id="IPR002182">
    <property type="entry name" value="NB-ARC"/>
</dbReference>
<evidence type="ECO:0000256" key="4">
    <source>
        <dbReference type="ARBA" id="ARBA00022741"/>
    </source>
</evidence>
<evidence type="ECO:0000313" key="10">
    <source>
        <dbReference type="Proteomes" id="UP001140949"/>
    </source>
</evidence>
<name>A0AAX6HCR9_IRIPA</name>
<evidence type="ECO:0000256" key="3">
    <source>
        <dbReference type="ARBA" id="ARBA00022737"/>
    </source>
</evidence>
<dbReference type="AlphaFoldDB" id="A0AAX6HCR9"/>
<evidence type="ECO:0000259" key="7">
    <source>
        <dbReference type="Pfam" id="PF00931"/>
    </source>
</evidence>
<feature type="domain" description="Disease resistance N-terminal" evidence="8">
    <location>
        <begin position="14"/>
        <end position="76"/>
    </location>
</feature>
<dbReference type="PANTHER" id="PTHR36766:SF64">
    <property type="entry name" value="OS12G0206100 PROTEIN"/>
    <property type="match status" value="1"/>
</dbReference>
<dbReference type="Gene3D" id="1.20.5.4130">
    <property type="match status" value="1"/>
</dbReference>
<keyword evidence="10" id="KW-1185">Reference proteome</keyword>
<comment type="similarity">
    <text evidence="1">Belongs to the disease resistance NB-LRR family.</text>
</comment>
<keyword evidence="5" id="KW-0611">Plant defense</keyword>
<dbReference type="InterPro" id="IPR027417">
    <property type="entry name" value="P-loop_NTPase"/>
</dbReference>
<gene>
    <name evidence="9" type="ORF">M6B38_318570</name>
</gene>